<keyword evidence="4" id="KW-0813">Transport</keyword>
<evidence type="ECO:0000259" key="11">
    <source>
        <dbReference type="Pfam" id="PF08212"/>
    </source>
</evidence>
<dbReference type="FunFam" id="2.40.128.20:FF:000003">
    <property type="entry name" value="Apolipoprotein D"/>
    <property type="match status" value="1"/>
</dbReference>
<feature type="chain" id="PRO_5013436403" description="Apolipoprotein D" evidence="10">
    <location>
        <begin position="19"/>
        <end position="187"/>
    </location>
</feature>
<dbReference type="VEuPathDB" id="VectorBase:GPPI015119"/>
<dbReference type="PRINTS" id="PR01273">
    <property type="entry name" value="INVTBRTCOLOR"/>
</dbReference>
<evidence type="ECO:0000256" key="1">
    <source>
        <dbReference type="ARBA" id="ARBA00004613"/>
    </source>
</evidence>
<keyword evidence="13" id="KW-1185">Reference proteome</keyword>
<keyword evidence="9" id="KW-0325">Glycoprotein</keyword>
<reference evidence="12" key="2">
    <citation type="submission" date="2020-05" db="UniProtKB">
        <authorList>
            <consortium name="EnsemblMetazoa"/>
        </authorList>
    </citation>
    <scope>IDENTIFICATION</scope>
    <source>
        <strain evidence="12">IAEA</strain>
    </source>
</reference>
<dbReference type="PANTHER" id="PTHR10612:SF34">
    <property type="entry name" value="APOLIPOPROTEIN D"/>
    <property type="match status" value="1"/>
</dbReference>
<sequence>MIYIQFISLIIAVRMVSPQTISKGSCSKSVETMADFDVDRYSGRWYEYEKYPFIFEFGGKCIYADYHNLGNNEISVFNSQKSKLTGLDSRIKGVANVISPGKLQVRFDGFAALAGPGDYWVLGTDYENYAVVYSCTDFLGIVNTKVIWILTRQRFPGDDIVSEARDLISSNGFSLTNLVRTDQSQCE</sequence>
<evidence type="ECO:0000256" key="8">
    <source>
        <dbReference type="ARBA" id="ARBA00023157"/>
    </source>
</evidence>
<dbReference type="AlphaFoldDB" id="A0A1B0B0W1"/>
<dbReference type="InterPro" id="IPR022271">
    <property type="entry name" value="Lipocalin_ApoD"/>
</dbReference>
<protein>
    <recommendedName>
        <fullName evidence="3">Apolipoprotein D</fullName>
    </recommendedName>
</protein>
<dbReference type="EnsemblMetazoa" id="GPPI015119-RA">
    <property type="protein sequence ID" value="GPPI015119-PA"/>
    <property type="gene ID" value="GPPI015119"/>
</dbReference>
<evidence type="ECO:0000256" key="5">
    <source>
        <dbReference type="ARBA" id="ARBA00022525"/>
    </source>
</evidence>
<dbReference type="InterPro" id="IPR000566">
    <property type="entry name" value="Lipocln_cytosolic_FA-bd_dom"/>
</dbReference>
<evidence type="ECO:0000256" key="3">
    <source>
        <dbReference type="ARBA" id="ARBA00019890"/>
    </source>
</evidence>
<dbReference type="InterPro" id="IPR003057">
    <property type="entry name" value="Invtbrt_color"/>
</dbReference>
<dbReference type="Proteomes" id="UP000092460">
    <property type="component" value="Unassembled WGS sequence"/>
</dbReference>
<evidence type="ECO:0000313" key="12">
    <source>
        <dbReference type="EnsemblMetazoa" id="GPPI015119-PA"/>
    </source>
</evidence>
<dbReference type="GO" id="GO:0005737">
    <property type="term" value="C:cytoplasm"/>
    <property type="evidence" value="ECO:0007669"/>
    <property type="project" value="TreeGrafter"/>
</dbReference>
<keyword evidence="8" id="KW-1015">Disulfide bond</keyword>
<dbReference type="GO" id="GO:0005576">
    <property type="term" value="C:extracellular region"/>
    <property type="evidence" value="ECO:0007669"/>
    <property type="project" value="UniProtKB-SubCell"/>
</dbReference>
<keyword evidence="6 10" id="KW-0732">Signal</keyword>
<evidence type="ECO:0000256" key="10">
    <source>
        <dbReference type="PIRNR" id="PIRNR036893"/>
    </source>
</evidence>
<evidence type="ECO:0000256" key="9">
    <source>
        <dbReference type="ARBA" id="ARBA00023180"/>
    </source>
</evidence>
<dbReference type="Gene3D" id="2.40.128.20">
    <property type="match status" value="1"/>
</dbReference>
<dbReference type="PIRSF" id="PIRSF036893">
    <property type="entry name" value="Lipocalin_ApoD"/>
    <property type="match status" value="1"/>
</dbReference>
<dbReference type="GO" id="GO:0031409">
    <property type="term" value="F:pigment binding"/>
    <property type="evidence" value="ECO:0007669"/>
    <property type="project" value="InterPro"/>
</dbReference>
<dbReference type="GO" id="GO:0006629">
    <property type="term" value="P:lipid metabolic process"/>
    <property type="evidence" value="ECO:0007669"/>
    <property type="project" value="TreeGrafter"/>
</dbReference>
<dbReference type="GO" id="GO:0000302">
    <property type="term" value="P:response to reactive oxygen species"/>
    <property type="evidence" value="ECO:0007669"/>
    <property type="project" value="TreeGrafter"/>
</dbReference>
<dbReference type="PANTHER" id="PTHR10612">
    <property type="entry name" value="APOLIPOPROTEIN D"/>
    <property type="match status" value="1"/>
</dbReference>
<keyword evidence="5" id="KW-0964">Secreted</keyword>
<evidence type="ECO:0000256" key="7">
    <source>
        <dbReference type="ARBA" id="ARBA00023121"/>
    </source>
</evidence>
<dbReference type="GO" id="GO:0008289">
    <property type="term" value="F:lipid binding"/>
    <property type="evidence" value="ECO:0007669"/>
    <property type="project" value="UniProtKB-KW"/>
</dbReference>
<comment type="subcellular location">
    <subcellularLocation>
        <location evidence="1">Secreted</location>
    </subcellularLocation>
</comment>
<dbReference type="CDD" id="cd19437">
    <property type="entry name" value="lipocalin_apoD-like"/>
    <property type="match status" value="1"/>
</dbReference>
<dbReference type="InterPro" id="IPR012674">
    <property type="entry name" value="Calycin"/>
</dbReference>
<comment type="similarity">
    <text evidence="2 10">Belongs to the calycin superfamily. Lipocalin family.</text>
</comment>
<evidence type="ECO:0000256" key="2">
    <source>
        <dbReference type="ARBA" id="ARBA00006889"/>
    </source>
</evidence>
<evidence type="ECO:0000313" key="13">
    <source>
        <dbReference type="Proteomes" id="UP000092460"/>
    </source>
</evidence>
<reference evidence="13" key="1">
    <citation type="submission" date="2015-01" db="EMBL/GenBank/DDBJ databases">
        <authorList>
            <person name="Aksoy S."/>
            <person name="Warren W."/>
            <person name="Wilson R.K."/>
        </authorList>
    </citation>
    <scope>NUCLEOTIDE SEQUENCE [LARGE SCALE GENOMIC DNA]</scope>
    <source>
        <strain evidence="13">IAEA</strain>
    </source>
</reference>
<dbReference type="Pfam" id="PF08212">
    <property type="entry name" value="Lipocalin_2"/>
    <property type="match status" value="1"/>
</dbReference>
<evidence type="ECO:0000256" key="6">
    <source>
        <dbReference type="ARBA" id="ARBA00022729"/>
    </source>
</evidence>
<feature type="domain" description="Lipocalin/cytosolic fatty-acid binding" evidence="11">
    <location>
        <begin position="36"/>
        <end position="183"/>
    </location>
</feature>
<keyword evidence="7" id="KW-0446">Lipid-binding</keyword>
<evidence type="ECO:0000256" key="4">
    <source>
        <dbReference type="ARBA" id="ARBA00022448"/>
    </source>
</evidence>
<feature type="signal peptide" evidence="10">
    <location>
        <begin position="1"/>
        <end position="18"/>
    </location>
</feature>
<proteinExistence type="inferred from homology"/>
<dbReference type="SUPFAM" id="SSF50814">
    <property type="entry name" value="Lipocalins"/>
    <property type="match status" value="1"/>
</dbReference>
<accession>A0A1B0B0W1</accession>
<organism evidence="12 13">
    <name type="scientific">Glossina palpalis gambiensis</name>
    <dbReference type="NCBI Taxonomy" id="67801"/>
    <lineage>
        <taxon>Eukaryota</taxon>
        <taxon>Metazoa</taxon>
        <taxon>Ecdysozoa</taxon>
        <taxon>Arthropoda</taxon>
        <taxon>Hexapoda</taxon>
        <taxon>Insecta</taxon>
        <taxon>Pterygota</taxon>
        <taxon>Neoptera</taxon>
        <taxon>Endopterygota</taxon>
        <taxon>Diptera</taxon>
        <taxon>Brachycera</taxon>
        <taxon>Muscomorpha</taxon>
        <taxon>Hippoboscoidea</taxon>
        <taxon>Glossinidae</taxon>
        <taxon>Glossina</taxon>
    </lineage>
</organism>
<dbReference type="EMBL" id="JXJN01006860">
    <property type="status" value="NOT_ANNOTATED_CDS"/>
    <property type="molecule type" value="Genomic_DNA"/>
</dbReference>
<name>A0A1B0B0W1_9MUSC</name>